<evidence type="ECO:0000313" key="2">
    <source>
        <dbReference type="EMBL" id="MFD2892666.1"/>
    </source>
</evidence>
<keyword evidence="3" id="KW-1185">Reference proteome</keyword>
<name>A0ABW5YNL3_9FLAO</name>
<dbReference type="RefSeq" id="WP_379812373.1">
    <property type="nucleotide sequence ID" value="NZ_JBHUPC010000017.1"/>
</dbReference>
<evidence type="ECO:0000313" key="3">
    <source>
        <dbReference type="Proteomes" id="UP001597534"/>
    </source>
</evidence>
<feature type="signal peptide" evidence="1">
    <location>
        <begin position="1"/>
        <end position="22"/>
    </location>
</feature>
<dbReference type="EMBL" id="JBHUPC010000017">
    <property type="protein sequence ID" value="MFD2892666.1"/>
    <property type="molecule type" value="Genomic_DNA"/>
</dbReference>
<reference evidence="3" key="1">
    <citation type="journal article" date="2019" name="Int. J. Syst. Evol. Microbiol.">
        <title>The Global Catalogue of Microorganisms (GCM) 10K type strain sequencing project: providing services to taxonomists for standard genome sequencing and annotation.</title>
        <authorList>
            <consortium name="The Broad Institute Genomics Platform"/>
            <consortium name="The Broad Institute Genome Sequencing Center for Infectious Disease"/>
            <person name="Wu L."/>
            <person name="Ma J."/>
        </authorList>
    </citation>
    <scope>NUCLEOTIDE SEQUENCE [LARGE SCALE GENOMIC DNA]</scope>
    <source>
        <strain evidence="3">KCTC 22671</strain>
    </source>
</reference>
<accession>A0ABW5YNL3</accession>
<feature type="chain" id="PRO_5045301055" evidence="1">
    <location>
        <begin position="23"/>
        <end position="402"/>
    </location>
</feature>
<dbReference type="InterPro" id="IPR032331">
    <property type="entry name" value="DUF4856"/>
</dbReference>
<dbReference type="Proteomes" id="UP001597534">
    <property type="component" value="Unassembled WGS sequence"/>
</dbReference>
<organism evidence="2 3">
    <name type="scientific">Flavobacterium chuncheonense</name>
    <dbReference type="NCBI Taxonomy" id="2026653"/>
    <lineage>
        <taxon>Bacteria</taxon>
        <taxon>Pseudomonadati</taxon>
        <taxon>Bacteroidota</taxon>
        <taxon>Flavobacteriia</taxon>
        <taxon>Flavobacteriales</taxon>
        <taxon>Flavobacteriaceae</taxon>
        <taxon>Flavobacterium</taxon>
    </lineage>
</organism>
<dbReference type="PROSITE" id="PS51257">
    <property type="entry name" value="PROKAR_LIPOPROTEIN"/>
    <property type="match status" value="1"/>
</dbReference>
<dbReference type="Pfam" id="PF16148">
    <property type="entry name" value="DUF4856"/>
    <property type="match status" value="1"/>
</dbReference>
<sequence length="402" mass="43867">MRFKNVILPSLAVVALSFVSCSDDDNNTVNDTVLVIPATYEFNRNDLSTVDYSGQSSRLLMLQEMGNYIKTNGTDGSIVDASVLVNMYANTNNPFSTTELNESGKQLRDKTAASRDYFVNLGGGGSTLEQTQVRAFFASQFDDANAASQGNDAAANVAGKYLDGTSTRLFAANGLEPQQVLLKGMMGACFMDQIVNNYLSTAVLDEGSNRDDNTNKVLVSGKNYTEMEHKWDEAYGYIYGAGGGKYWDSYINQVDADVDFNTVADDIELAFRKGRAAIVANDYEVRDQQIEIIKSKLAIVPAVRAVYYLIEGKAKLVTDSGAKAFHALSEAYGFIMALRYTNNPSTDMPYMTKSEVDVLLAELTAGTNGLWDVDYLNANLDGWADEIATRFGFTVAQAATVN</sequence>
<keyword evidence="1" id="KW-0732">Signal</keyword>
<proteinExistence type="predicted"/>
<protein>
    <submittedName>
        <fullName evidence="2">DUF4856 domain-containing protein</fullName>
    </submittedName>
</protein>
<gene>
    <name evidence="2" type="ORF">ACFS5J_11660</name>
</gene>
<comment type="caution">
    <text evidence="2">The sequence shown here is derived from an EMBL/GenBank/DDBJ whole genome shotgun (WGS) entry which is preliminary data.</text>
</comment>
<evidence type="ECO:0000256" key="1">
    <source>
        <dbReference type="SAM" id="SignalP"/>
    </source>
</evidence>